<dbReference type="PANTHER" id="PTHR42831">
    <property type="entry name" value="FE-S PROTEIN MATURATION AUXILIARY FACTOR YITW"/>
    <property type="match status" value="1"/>
</dbReference>
<dbReference type="Gene3D" id="3.30.300.130">
    <property type="entry name" value="Fe-S cluster assembly (FSCA)"/>
    <property type="match status" value="1"/>
</dbReference>
<dbReference type="PANTHER" id="PTHR42831:SF1">
    <property type="entry name" value="FE-S PROTEIN MATURATION AUXILIARY FACTOR YITW"/>
    <property type="match status" value="1"/>
</dbReference>
<dbReference type="Pfam" id="PF01883">
    <property type="entry name" value="FeS_assembly_P"/>
    <property type="match status" value="1"/>
</dbReference>
<name>A0ABQ6HLH8_9MICO</name>
<evidence type="ECO:0000313" key="2">
    <source>
        <dbReference type="EMBL" id="GMA18450.1"/>
    </source>
</evidence>
<dbReference type="SUPFAM" id="SSF117916">
    <property type="entry name" value="Fe-S cluster assembly (FSCA) domain-like"/>
    <property type="match status" value="1"/>
</dbReference>
<gene>
    <name evidence="2" type="ORF">GCM10025862_04710</name>
</gene>
<dbReference type="EMBL" id="BSUJ01000001">
    <property type="protein sequence ID" value="GMA18450.1"/>
    <property type="molecule type" value="Genomic_DNA"/>
</dbReference>
<dbReference type="InterPro" id="IPR034904">
    <property type="entry name" value="FSCA_dom_sf"/>
</dbReference>
<dbReference type="InterPro" id="IPR002744">
    <property type="entry name" value="MIP18-like"/>
</dbReference>
<evidence type="ECO:0000259" key="1">
    <source>
        <dbReference type="Pfam" id="PF01883"/>
    </source>
</evidence>
<dbReference type="InterPro" id="IPR052339">
    <property type="entry name" value="Fe-S_Maturation_MIP18"/>
</dbReference>
<accession>A0ABQ6HLH8</accession>
<comment type="caution">
    <text evidence="2">The sequence shown here is derived from an EMBL/GenBank/DDBJ whole genome shotgun (WGS) entry which is preliminary data.</text>
</comment>
<dbReference type="Proteomes" id="UP001157109">
    <property type="component" value="Unassembled WGS sequence"/>
</dbReference>
<evidence type="ECO:0000313" key="3">
    <source>
        <dbReference type="Proteomes" id="UP001157109"/>
    </source>
</evidence>
<keyword evidence="3" id="KW-1185">Reference proteome</keyword>
<organism evidence="2 3">
    <name type="scientific">Arsenicicoccus piscis</name>
    <dbReference type="NCBI Taxonomy" id="673954"/>
    <lineage>
        <taxon>Bacteria</taxon>
        <taxon>Bacillati</taxon>
        <taxon>Actinomycetota</taxon>
        <taxon>Actinomycetes</taxon>
        <taxon>Micrococcales</taxon>
        <taxon>Intrasporangiaceae</taxon>
        <taxon>Arsenicicoccus</taxon>
    </lineage>
</organism>
<reference evidence="3" key="1">
    <citation type="journal article" date="2019" name="Int. J. Syst. Evol. Microbiol.">
        <title>The Global Catalogue of Microorganisms (GCM) 10K type strain sequencing project: providing services to taxonomists for standard genome sequencing and annotation.</title>
        <authorList>
            <consortium name="The Broad Institute Genomics Platform"/>
            <consortium name="The Broad Institute Genome Sequencing Center for Infectious Disease"/>
            <person name="Wu L."/>
            <person name="Ma J."/>
        </authorList>
    </citation>
    <scope>NUCLEOTIDE SEQUENCE [LARGE SCALE GENOMIC DNA]</scope>
    <source>
        <strain evidence="3">NBRC 105830</strain>
    </source>
</reference>
<protein>
    <recommendedName>
        <fullName evidence="1">MIP18 family-like domain-containing protein</fullName>
    </recommendedName>
</protein>
<sequence>MPVSPSASQPASPSPVSLDAVHGALATVNDPEIRRPITELDMVRSVDVSDDGRVAVTVLLTVAGCPMRSQIISSVDEAVSRVAG</sequence>
<proteinExistence type="predicted"/>
<feature type="domain" description="MIP18 family-like" evidence="1">
    <location>
        <begin position="19"/>
        <end position="84"/>
    </location>
</feature>